<dbReference type="Gene3D" id="3.40.50.1820">
    <property type="entry name" value="alpha/beta hydrolase"/>
    <property type="match status" value="1"/>
</dbReference>
<dbReference type="STRING" id="361077.A0A152A4G6"/>
<protein>
    <recommendedName>
        <fullName evidence="1">Fungal lipase-type domain-containing protein</fullName>
    </recommendedName>
</protein>
<dbReference type="InterPro" id="IPR051218">
    <property type="entry name" value="Sec_MonoDiacylglyc_Lipase"/>
</dbReference>
<organism evidence="2 3">
    <name type="scientific">Tieghemostelium lacteum</name>
    <name type="common">Slime mold</name>
    <name type="synonym">Dictyostelium lacteum</name>
    <dbReference type="NCBI Taxonomy" id="361077"/>
    <lineage>
        <taxon>Eukaryota</taxon>
        <taxon>Amoebozoa</taxon>
        <taxon>Evosea</taxon>
        <taxon>Eumycetozoa</taxon>
        <taxon>Dictyostelia</taxon>
        <taxon>Dictyosteliales</taxon>
        <taxon>Raperosteliaceae</taxon>
        <taxon>Tieghemostelium</taxon>
    </lineage>
</organism>
<dbReference type="GO" id="GO:0006629">
    <property type="term" value="P:lipid metabolic process"/>
    <property type="evidence" value="ECO:0007669"/>
    <property type="project" value="InterPro"/>
</dbReference>
<evidence type="ECO:0000313" key="2">
    <source>
        <dbReference type="EMBL" id="KYR00977.1"/>
    </source>
</evidence>
<proteinExistence type="predicted"/>
<dbReference type="Proteomes" id="UP000076078">
    <property type="component" value="Unassembled WGS sequence"/>
</dbReference>
<reference evidence="2 3" key="1">
    <citation type="submission" date="2015-12" db="EMBL/GenBank/DDBJ databases">
        <title>Dictyostelia acquired genes for synthesis and detection of signals that induce cell-type specialization by lateral gene transfer from prokaryotes.</title>
        <authorList>
            <person name="Gloeckner G."/>
            <person name="Schaap P."/>
        </authorList>
    </citation>
    <scope>NUCLEOTIDE SEQUENCE [LARGE SCALE GENOMIC DNA]</scope>
    <source>
        <strain evidence="2 3">TK</strain>
    </source>
</reference>
<dbReference type="InterPro" id="IPR002921">
    <property type="entry name" value="Fungal_lipase-type"/>
</dbReference>
<dbReference type="SUPFAM" id="SSF53474">
    <property type="entry name" value="alpha/beta-Hydrolases"/>
    <property type="match status" value="1"/>
</dbReference>
<dbReference type="AlphaFoldDB" id="A0A152A4G6"/>
<dbReference type="OMA" id="NEMINCT"/>
<dbReference type="CDD" id="cd00519">
    <property type="entry name" value="Lipase_3"/>
    <property type="match status" value="1"/>
</dbReference>
<feature type="domain" description="Fungal lipase-type" evidence="1">
    <location>
        <begin position="111"/>
        <end position="250"/>
    </location>
</feature>
<dbReference type="InterPro" id="IPR029058">
    <property type="entry name" value="AB_hydrolase_fold"/>
</dbReference>
<sequence length="307" mass="34468">MRNGLFIISTIFILISITVSIGITLPKTKTQQHIKIENPSPVTNFSLSTAFEHLMYSYASYCTEVELSNWTCPYCTLNGYLQPLRVTQYLVNNSTNTFGYIGVTGDNQTVVVTFRGTQFSSLENWITNLNFPKSQPYPSFSGALVHEGFYEAYRSVSSQLQVGIIQAQKECPQCQKLIITGHSLGGALAILCALDVYESGYSQLPLEMYTFGNPRVGNVAFIEYFEQIVLQSIHRLVNDRDIVPHLPPIDLNFYHLPIEVWFNNASAPLQYKICNNSGEDPSCSDSLDVALNIEQHLDYMGINKDLC</sequence>
<dbReference type="FunCoup" id="A0A152A4G6">
    <property type="interactions" value="1"/>
</dbReference>
<evidence type="ECO:0000313" key="3">
    <source>
        <dbReference type="Proteomes" id="UP000076078"/>
    </source>
</evidence>
<comment type="caution">
    <text evidence="2">The sequence shown here is derived from an EMBL/GenBank/DDBJ whole genome shotgun (WGS) entry which is preliminary data.</text>
</comment>
<keyword evidence="3" id="KW-1185">Reference proteome</keyword>
<dbReference type="PANTHER" id="PTHR45856">
    <property type="entry name" value="ALPHA/BETA-HYDROLASES SUPERFAMILY PROTEIN"/>
    <property type="match status" value="1"/>
</dbReference>
<evidence type="ECO:0000259" key="1">
    <source>
        <dbReference type="Pfam" id="PF01764"/>
    </source>
</evidence>
<dbReference type="InParanoid" id="A0A152A4G6"/>
<dbReference type="OrthoDB" id="345705at2759"/>
<gene>
    <name evidence="2" type="ORF">DLAC_02418</name>
</gene>
<accession>A0A152A4G6</accession>
<dbReference type="EMBL" id="LODT01000012">
    <property type="protein sequence ID" value="KYR00977.1"/>
    <property type="molecule type" value="Genomic_DNA"/>
</dbReference>
<name>A0A152A4G6_TIELA</name>
<dbReference type="Pfam" id="PF01764">
    <property type="entry name" value="Lipase_3"/>
    <property type="match status" value="1"/>
</dbReference>
<dbReference type="PANTHER" id="PTHR45856:SF11">
    <property type="entry name" value="FUNGAL LIPASE-LIKE DOMAIN-CONTAINING PROTEIN"/>
    <property type="match status" value="1"/>
</dbReference>